<proteinExistence type="inferred from homology"/>
<evidence type="ECO:0000256" key="3">
    <source>
        <dbReference type="ARBA" id="ARBA00023125"/>
    </source>
</evidence>
<reference evidence="7" key="1">
    <citation type="submission" date="2016-10" db="EMBL/GenBank/DDBJ databases">
        <authorList>
            <person name="Varghese N."/>
            <person name="Submissions S."/>
        </authorList>
    </citation>
    <scope>NUCLEOTIDE SEQUENCE [LARGE SCALE GENOMIC DNA]</scope>
    <source>
        <strain evidence="7">EPL6</strain>
    </source>
</reference>
<dbReference type="FunFam" id="1.10.10.10:FF:000001">
    <property type="entry name" value="LysR family transcriptional regulator"/>
    <property type="match status" value="1"/>
</dbReference>
<keyword evidence="7" id="KW-1185">Reference proteome</keyword>
<dbReference type="InterPro" id="IPR036390">
    <property type="entry name" value="WH_DNA-bd_sf"/>
</dbReference>
<evidence type="ECO:0000256" key="4">
    <source>
        <dbReference type="ARBA" id="ARBA00023163"/>
    </source>
</evidence>
<comment type="similarity">
    <text evidence="1">Belongs to the LysR transcriptional regulatory family.</text>
</comment>
<dbReference type="GO" id="GO:0003700">
    <property type="term" value="F:DNA-binding transcription factor activity"/>
    <property type="evidence" value="ECO:0007669"/>
    <property type="project" value="InterPro"/>
</dbReference>
<accession>A0A1G9U937</accession>
<protein>
    <submittedName>
        <fullName evidence="6">DNA-binding transcriptional regulator, LysR family</fullName>
    </submittedName>
</protein>
<dbReference type="Pfam" id="PF03466">
    <property type="entry name" value="LysR_substrate"/>
    <property type="match status" value="1"/>
</dbReference>
<evidence type="ECO:0000256" key="2">
    <source>
        <dbReference type="ARBA" id="ARBA00023015"/>
    </source>
</evidence>
<dbReference type="PROSITE" id="PS50931">
    <property type="entry name" value="HTH_LYSR"/>
    <property type="match status" value="1"/>
</dbReference>
<evidence type="ECO:0000259" key="5">
    <source>
        <dbReference type="PROSITE" id="PS50931"/>
    </source>
</evidence>
<dbReference type="EMBL" id="FNHP01000008">
    <property type="protein sequence ID" value="SDM56234.1"/>
    <property type="molecule type" value="Genomic_DNA"/>
</dbReference>
<dbReference type="PANTHER" id="PTHR30537:SF17">
    <property type="entry name" value="LYSR-FAMILY REGULATORY PROTEIN"/>
    <property type="match status" value="1"/>
</dbReference>
<name>A0A1G9U937_9BURK</name>
<dbReference type="PANTHER" id="PTHR30537">
    <property type="entry name" value="HTH-TYPE TRANSCRIPTIONAL REGULATOR"/>
    <property type="match status" value="1"/>
</dbReference>
<keyword evidence="4" id="KW-0804">Transcription</keyword>
<keyword evidence="3 6" id="KW-0238">DNA-binding</keyword>
<dbReference type="InterPro" id="IPR058163">
    <property type="entry name" value="LysR-type_TF_proteobact-type"/>
</dbReference>
<dbReference type="Gene3D" id="1.10.10.10">
    <property type="entry name" value="Winged helix-like DNA-binding domain superfamily/Winged helix DNA-binding domain"/>
    <property type="match status" value="1"/>
</dbReference>
<evidence type="ECO:0000313" key="6">
    <source>
        <dbReference type="EMBL" id="SDM56234.1"/>
    </source>
</evidence>
<dbReference type="SUPFAM" id="SSF53850">
    <property type="entry name" value="Periplasmic binding protein-like II"/>
    <property type="match status" value="1"/>
</dbReference>
<dbReference type="AlphaFoldDB" id="A0A1G9U937"/>
<evidence type="ECO:0000256" key="1">
    <source>
        <dbReference type="ARBA" id="ARBA00009437"/>
    </source>
</evidence>
<feature type="domain" description="HTH lysR-type" evidence="5">
    <location>
        <begin position="1"/>
        <end position="59"/>
    </location>
</feature>
<dbReference type="Gene3D" id="3.40.190.290">
    <property type="match status" value="1"/>
</dbReference>
<dbReference type="GO" id="GO:0006351">
    <property type="term" value="P:DNA-templated transcription"/>
    <property type="evidence" value="ECO:0007669"/>
    <property type="project" value="TreeGrafter"/>
</dbReference>
<dbReference type="InterPro" id="IPR036388">
    <property type="entry name" value="WH-like_DNA-bd_sf"/>
</dbReference>
<dbReference type="Proteomes" id="UP000198552">
    <property type="component" value="Unassembled WGS sequence"/>
</dbReference>
<dbReference type="GO" id="GO:0043565">
    <property type="term" value="F:sequence-specific DNA binding"/>
    <property type="evidence" value="ECO:0007669"/>
    <property type="project" value="TreeGrafter"/>
</dbReference>
<dbReference type="STRING" id="1527607.SAMN05428957_10834"/>
<evidence type="ECO:0000313" key="7">
    <source>
        <dbReference type="Proteomes" id="UP000198552"/>
    </source>
</evidence>
<sequence length="327" mass="35519">MDRFDALQAFARVVETGSFTRAAQTLHLGRASVSQLVQQLEARLRGRLLHRTTRRVQVTPEGQAYYERVVRLLADLHAADAAIAGAAVQPAGRLRVDVPGPLARHVLVPALPELLDAFPALHIEMGVSDRAVDLLAAGVDCVVRGGAIANPALVARRVGELPLGVFAAPAYLARVGLPEHPAALADSGHAMVALAWAPGGAPLLPVLERAGERVAVRLPHRLVLDDACASLAAGVAGLGLVWLPHFLAAEIRWRGARWCRSSRTGASPPCRCMPPTRRTATPARGCRCSSTGWRGCWRAPRWHRSRWRYRRNSCQPLVFKGWRRFPP</sequence>
<dbReference type="Pfam" id="PF00126">
    <property type="entry name" value="HTH_1"/>
    <property type="match status" value="1"/>
</dbReference>
<organism evidence="6 7">
    <name type="scientific">Oryzisolibacter propanilivorax</name>
    <dbReference type="NCBI Taxonomy" id="1527607"/>
    <lineage>
        <taxon>Bacteria</taxon>
        <taxon>Pseudomonadati</taxon>
        <taxon>Pseudomonadota</taxon>
        <taxon>Betaproteobacteria</taxon>
        <taxon>Burkholderiales</taxon>
        <taxon>Comamonadaceae</taxon>
        <taxon>Oryzisolibacter</taxon>
    </lineage>
</organism>
<dbReference type="InterPro" id="IPR005119">
    <property type="entry name" value="LysR_subst-bd"/>
</dbReference>
<gene>
    <name evidence="6" type="ORF">SAMN05428957_10834</name>
</gene>
<dbReference type="InterPro" id="IPR000847">
    <property type="entry name" value="LysR_HTH_N"/>
</dbReference>
<dbReference type="RefSeq" id="WP_342672242.1">
    <property type="nucleotide sequence ID" value="NZ_FNHP01000008.1"/>
</dbReference>
<keyword evidence="2" id="KW-0805">Transcription regulation</keyword>
<dbReference type="SUPFAM" id="SSF46785">
    <property type="entry name" value="Winged helix' DNA-binding domain"/>
    <property type="match status" value="1"/>
</dbReference>